<dbReference type="EMBL" id="CADEAL010003190">
    <property type="protein sequence ID" value="CAB1443765.1"/>
    <property type="molecule type" value="Genomic_DNA"/>
</dbReference>
<proteinExistence type="predicted"/>
<feature type="compositionally biased region" description="Basic and acidic residues" evidence="1">
    <location>
        <begin position="106"/>
        <end position="115"/>
    </location>
</feature>
<organism evidence="2 3">
    <name type="scientific">Pleuronectes platessa</name>
    <name type="common">European plaice</name>
    <dbReference type="NCBI Taxonomy" id="8262"/>
    <lineage>
        <taxon>Eukaryota</taxon>
        <taxon>Metazoa</taxon>
        <taxon>Chordata</taxon>
        <taxon>Craniata</taxon>
        <taxon>Vertebrata</taxon>
        <taxon>Euteleostomi</taxon>
        <taxon>Actinopterygii</taxon>
        <taxon>Neopterygii</taxon>
        <taxon>Teleostei</taxon>
        <taxon>Neoteleostei</taxon>
        <taxon>Acanthomorphata</taxon>
        <taxon>Carangaria</taxon>
        <taxon>Pleuronectiformes</taxon>
        <taxon>Pleuronectoidei</taxon>
        <taxon>Pleuronectidae</taxon>
        <taxon>Pleuronectes</taxon>
    </lineage>
</organism>
<gene>
    <name evidence="2" type="ORF">PLEPLA_LOCUS31481</name>
</gene>
<name>A0A9N7V1K8_PLEPL</name>
<dbReference type="AlphaFoldDB" id="A0A9N7V1K8"/>
<reference evidence="2" key="1">
    <citation type="submission" date="2020-03" db="EMBL/GenBank/DDBJ databases">
        <authorList>
            <person name="Weist P."/>
        </authorList>
    </citation>
    <scope>NUCLEOTIDE SEQUENCE</scope>
</reference>
<evidence type="ECO:0000256" key="1">
    <source>
        <dbReference type="SAM" id="MobiDB-lite"/>
    </source>
</evidence>
<protein>
    <submittedName>
        <fullName evidence="2">Uncharacterized protein</fullName>
    </submittedName>
</protein>
<comment type="caution">
    <text evidence="2">The sequence shown here is derived from an EMBL/GenBank/DDBJ whole genome shotgun (WGS) entry which is preliminary data.</text>
</comment>
<feature type="region of interest" description="Disordered" evidence="1">
    <location>
        <begin position="95"/>
        <end position="115"/>
    </location>
</feature>
<feature type="compositionally biased region" description="Basic and acidic residues" evidence="1">
    <location>
        <begin position="141"/>
        <end position="157"/>
    </location>
</feature>
<keyword evidence="3" id="KW-1185">Reference proteome</keyword>
<evidence type="ECO:0000313" key="3">
    <source>
        <dbReference type="Proteomes" id="UP001153269"/>
    </source>
</evidence>
<accession>A0A9N7V1K8</accession>
<feature type="region of interest" description="Disordered" evidence="1">
    <location>
        <begin position="131"/>
        <end position="157"/>
    </location>
</feature>
<dbReference type="Proteomes" id="UP001153269">
    <property type="component" value="Unassembled WGS sequence"/>
</dbReference>
<sequence>METNRGSEKRRRGRIERASGERAVLSRQWGKRGPENELWNGAPVVMEGFGQQMVLWADVHGLGVVRDKSVGRLLFRRMWSNELQVRISVLEEPDVARQTATESEVDTEKPEPRGRVVSDFTAIIRVQLLQQPQQQQQQQEGPDKRIMARQGELTETR</sequence>
<evidence type="ECO:0000313" key="2">
    <source>
        <dbReference type="EMBL" id="CAB1443765.1"/>
    </source>
</evidence>